<evidence type="ECO:0000313" key="1">
    <source>
        <dbReference type="EMBL" id="MBB1244931.1"/>
    </source>
</evidence>
<proteinExistence type="predicted"/>
<evidence type="ECO:0008006" key="3">
    <source>
        <dbReference type="Google" id="ProtNLM"/>
    </source>
</evidence>
<dbReference type="SUPFAM" id="SSF53795">
    <property type="entry name" value="PEP carboxykinase-like"/>
    <property type="match status" value="1"/>
</dbReference>
<comment type="caution">
    <text evidence="1">The sequence shown here is derived from an EMBL/GenBank/DDBJ whole genome shotgun (WGS) entry which is preliminary data.</text>
</comment>
<dbReference type="InterPro" id="IPR027417">
    <property type="entry name" value="P-loop_NTPase"/>
</dbReference>
<dbReference type="Gene3D" id="3.40.50.300">
    <property type="entry name" value="P-loop containing nucleotide triphosphate hydrolases"/>
    <property type="match status" value="1"/>
</dbReference>
<sequence>MPACAGAADARRLVNARLHLLHLRESTLCVHATALRCPSSGAAVMLLGGHGAGKTLVALALARRGWRPVAGDVALLDCGGAVPTLAGGTAAFVVRPYAVRRWFPELDSAEADMSQRFRVEPDSGGPLRAAVLVDVDGDPRAGEGVLERVDEHTAATVWLRSSGHLLDRVLEQGRTVLRSLEDSRAARHRHTLVRALARRLGMHAVWGAPGAIADHVERLVKEGPG</sequence>
<organism evidence="1 2">
    <name type="scientific">Streptomyces durbertensis</name>
    <dbReference type="NCBI Taxonomy" id="2448886"/>
    <lineage>
        <taxon>Bacteria</taxon>
        <taxon>Bacillati</taxon>
        <taxon>Actinomycetota</taxon>
        <taxon>Actinomycetes</taxon>
        <taxon>Kitasatosporales</taxon>
        <taxon>Streptomycetaceae</taxon>
        <taxon>Streptomyces</taxon>
    </lineage>
</organism>
<gene>
    <name evidence="1" type="ORF">GL263_15350</name>
</gene>
<accession>A0ABR6EHX0</accession>
<reference evidence="2" key="1">
    <citation type="journal article" date="2020" name="Syst. Appl. Microbiol.">
        <title>Streptomyces alkaliterrae sp. nov., isolated from an alkaline soil, and emended descriptions of Streptomyces alkaliphilus, Streptomyces calidiresistens and Streptomyces durbertensis.</title>
        <authorList>
            <person name="Swiecimska M."/>
            <person name="Golinska P."/>
            <person name="Nouioui I."/>
            <person name="Wypij M."/>
            <person name="Rai M."/>
            <person name="Sangal V."/>
            <person name="Goodfellow M."/>
        </authorList>
    </citation>
    <scope>NUCLEOTIDE SEQUENCE [LARGE SCALE GENOMIC DNA]</scope>
    <source>
        <strain evidence="2">DSM 104538</strain>
    </source>
</reference>
<protein>
    <recommendedName>
        <fullName evidence="3">ATP-binding protein</fullName>
    </recommendedName>
</protein>
<dbReference type="EMBL" id="WMLF01000212">
    <property type="protein sequence ID" value="MBB1244931.1"/>
    <property type="molecule type" value="Genomic_DNA"/>
</dbReference>
<name>A0ABR6EHX0_9ACTN</name>
<keyword evidence="2" id="KW-1185">Reference proteome</keyword>
<dbReference type="Proteomes" id="UP000766698">
    <property type="component" value="Unassembled WGS sequence"/>
</dbReference>
<evidence type="ECO:0000313" key="2">
    <source>
        <dbReference type="Proteomes" id="UP000766698"/>
    </source>
</evidence>